<evidence type="ECO:0000256" key="2">
    <source>
        <dbReference type="ARBA" id="ARBA00007104"/>
    </source>
</evidence>
<dbReference type="OrthoDB" id="1929172at2759"/>
<keyword evidence="6 9" id="KW-0472">Membrane</keyword>
<comment type="subcellular location">
    <subcellularLocation>
        <location evidence="1 7">Membrane</location>
        <topology evidence="1 7">Single-pass type I membrane protein</topology>
    </subcellularLocation>
</comment>
<feature type="transmembrane region" description="Helical" evidence="9">
    <location>
        <begin position="247"/>
        <end position="267"/>
    </location>
</feature>
<evidence type="ECO:0000256" key="9">
    <source>
        <dbReference type="SAM" id="Phobius"/>
    </source>
</evidence>
<comment type="similarity">
    <text evidence="2 7">Belongs to the EMP24/GP25L family.</text>
</comment>
<keyword evidence="5 9" id="KW-1133">Transmembrane helix</keyword>
<reference evidence="11" key="2">
    <citation type="submission" date="2020-10" db="EMBL/GenBank/DDBJ databases">
        <authorList>
            <person name="Cooper E.A."/>
            <person name="Brenton Z.W."/>
            <person name="Flinn B.S."/>
            <person name="Jenkins J."/>
            <person name="Shu S."/>
            <person name="Flowers D."/>
            <person name="Luo F."/>
            <person name="Wang Y."/>
            <person name="Xia P."/>
            <person name="Barry K."/>
            <person name="Daum C."/>
            <person name="Lipzen A."/>
            <person name="Yoshinaga Y."/>
            <person name="Schmutz J."/>
            <person name="Saski C."/>
            <person name="Vermerris W."/>
            <person name="Kresovich S."/>
        </authorList>
    </citation>
    <scope>NUCLEOTIDE SEQUENCE</scope>
</reference>
<organism evidence="11 12">
    <name type="scientific">Sorghum bicolor</name>
    <name type="common">Sorghum</name>
    <name type="synonym">Sorghum vulgare</name>
    <dbReference type="NCBI Taxonomy" id="4558"/>
    <lineage>
        <taxon>Eukaryota</taxon>
        <taxon>Viridiplantae</taxon>
        <taxon>Streptophyta</taxon>
        <taxon>Embryophyta</taxon>
        <taxon>Tracheophyta</taxon>
        <taxon>Spermatophyta</taxon>
        <taxon>Magnoliopsida</taxon>
        <taxon>Liliopsida</taxon>
        <taxon>Poales</taxon>
        <taxon>Poaceae</taxon>
        <taxon>PACMAD clade</taxon>
        <taxon>Panicoideae</taxon>
        <taxon>Andropogonodae</taxon>
        <taxon>Andropogoneae</taxon>
        <taxon>Sorghinae</taxon>
        <taxon>Sorghum</taxon>
    </lineage>
</organism>
<keyword evidence="4" id="KW-0732">Signal</keyword>
<comment type="caution">
    <text evidence="11">The sequence shown here is derived from an EMBL/GenBank/DDBJ whole genome shotgun (WGS) entry which is preliminary data.</text>
</comment>
<proteinExistence type="inferred from homology"/>
<feature type="coiled-coil region" evidence="8">
    <location>
        <begin position="198"/>
        <end position="232"/>
    </location>
</feature>
<evidence type="ECO:0000256" key="3">
    <source>
        <dbReference type="ARBA" id="ARBA00022692"/>
    </source>
</evidence>
<protein>
    <recommendedName>
        <fullName evidence="10">GOLD domain-containing protein</fullName>
    </recommendedName>
</protein>
<dbReference type="GO" id="GO:0016020">
    <property type="term" value="C:membrane"/>
    <property type="evidence" value="ECO:0007669"/>
    <property type="project" value="UniProtKB-SubCell"/>
</dbReference>
<name>A0A921V2M5_SORBI</name>
<evidence type="ECO:0000256" key="6">
    <source>
        <dbReference type="ARBA" id="ARBA00023136"/>
    </source>
</evidence>
<keyword evidence="3 7" id="KW-0812">Transmembrane</keyword>
<dbReference type="PROSITE" id="PS50866">
    <property type="entry name" value="GOLD"/>
    <property type="match status" value="1"/>
</dbReference>
<dbReference type="InterPro" id="IPR015720">
    <property type="entry name" value="Emp24-like"/>
</dbReference>
<reference evidence="11" key="1">
    <citation type="journal article" date="2019" name="BMC Genomics">
        <title>A new reference genome for Sorghum bicolor reveals high levels of sequence similarity between sweet and grain genotypes: implications for the genetics of sugar metabolism.</title>
        <authorList>
            <person name="Cooper E.A."/>
            <person name="Brenton Z.W."/>
            <person name="Flinn B.S."/>
            <person name="Jenkins J."/>
            <person name="Shu S."/>
            <person name="Flowers D."/>
            <person name="Luo F."/>
            <person name="Wang Y."/>
            <person name="Xia P."/>
            <person name="Barry K."/>
            <person name="Daum C."/>
            <person name="Lipzen A."/>
            <person name="Yoshinaga Y."/>
            <person name="Schmutz J."/>
            <person name="Saski C."/>
            <person name="Vermerris W."/>
            <person name="Kresovich S."/>
        </authorList>
    </citation>
    <scope>NUCLEOTIDE SEQUENCE</scope>
</reference>
<dbReference type="PANTHER" id="PTHR22811">
    <property type="entry name" value="TRANSMEMBRANE EMP24 DOMAIN-CONTAINING PROTEIN"/>
    <property type="match status" value="1"/>
</dbReference>
<evidence type="ECO:0000256" key="4">
    <source>
        <dbReference type="ARBA" id="ARBA00022729"/>
    </source>
</evidence>
<evidence type="ECO:0000256" key="8">
    <source>
        <dbReference type="SAM" id="Coils"/>
    </source>
</evidence>
<evidence type="ECO:0000256" key="1">
    <source>
        <dbReference type="ARBA" id="ARBA00004479"/>
    </source>
</evidence>
<dbReference type="Pfam" id="PF01105">
    <property type="entry name" value="EMP24_GP25L"/>
    <property type="match status" value="1"/>
</dbReference>
<evidence type="ECO:0000259" key="10">
    <source>
        <dbReference type="PROSITE" id="PS50866"/>
    </source>
</evidence>
<sequence length="279" mass="31955">MLYIVVAKIRMYSYRTYYSSKSKRAYLKKQKKRKSKRAQTVGARPPFAVPFLDRTPRRSALDLPAMATRVRGCLLLVLLATAAPAGALRFDLLSGHTKCISDDIKVGAMAVGKYHVTGPDSQTQQQLPDSHRISLRVTSPYGNSLHYAENVHSGNFAFTASENGDYLACFWAPDHRPPATVAFEFDWRSGVSAKDWSAIAKKSQVEMMELELRKLEENIRSIHEEMYYLREREEEMQELNRRTNSRMAWLGFLSLTICLSVAGLQLWHLKNFFERKKLL</sequence>
<evidence type="ECO:0000313" key="12">
    <source>
        <dbReference type="Proteomes" id="UP000807115"/>
    </source>
</evidence>
<evidence type="ECO:0000256" key="7">
    <source>
        <dbReference type="RuleBase" id="RU003827"/>
    </source>
</evidence>
<feature type="domain" description="GOLD" evidence="10">
    <location>
        <begin position="97"/>
        <end position="214"/>
    </location>
</feature>
<dbReference type="InterPro" id="IPR009038">
    <property type="entry name" value="GOLD_dom"/>
</dbReference>
<evidence type="ECO:0000256" key="5">
    <source>
        <dbReference type="ARBA" id="ARBA00022989"/>
    </source>
</evidence>
<dbReference type="AlphaFoldDB" id="A0A921V2M5"/>
<dbReference type="Proteomes" id="UP000807115">
    <property type="component" value="Chromosome 1"/>
</dbReference>
<gene>
    <name evidence="11" type="ORF">BDA96_01G381400</name>
</gene>
<evidence type="ECO:0000313" key="11">
    <source>
        <dbReference type="EMBL" id="KAG0550946.1"/>
    </source>
</evidence>
<dbReference type="EMBL" id="CM027680">
    <property type="protein sequence ID" value="KAG0550946.1"/>
    <property type="molecule type" value="Genomic_DNA"/>
</dbReference>
<dbReference type="SMART" id="SM01190">
    <property type="entry name" value="EMP24_GP25L"/>
    <property type="match status" value="1"/>
</dbReference>
<keyword evidence="8" id="KW-0175">Coiled coil</keyword>
<accession>A0A921V2M5</accession>